<name>A0A382IDB1_9ZZZZ</name>
<organism evidence="1">
    <name type="scientific">marine metagenome</name>
    <dbReference type="NCBI Taxonomy" id="408172"/>
    <lineage>
        <taxon>unclassified sequences</taxon>
        <taxon>metagenomes</taxon>
        <taxon>ecological metagenomes</taxon>
    </lineage>
</organism>
<gene>
    <name evidence="1" type="ORF">METZ01_LOCUS249767</name>
</gene>
<dbReference type="EMBL" id="UINC01066323">
    <property type="protein sequence ID" value="SVB96913.1"/>
    <property type="molecule type" value="Genomic_DNA"/>
</dbReference>
<evidence type="ECO:0000313" key="1">
    <source>
        <dbReference type="EMBL" id="SVB96913.1"/>
    </source>
</evidence>
<proteinExistence type="predicted"/>
<protein>
    <submittedName>
        <fullName evidence="1">Uncharacterized protein</fullName>
    </submittedName>
</protein>
<accession>A0A382IDB1</accession>
<sequence length="75" mass="8407">MRIEAWTEDELNAEIGGFSQLGGVGVSDIIRKNEAEDELAWRNEKGYSGMSPKEIEDELIDEGKINERYLEGCTA</sequence>
<dbReference type="AlphaFoldDB" id="A0A382IDB1"/>
<reference evidence="1" key="1">
    <citation type="submission" date="2018-05" db="EMBL/GenBank/DDBJ databases">
        <authorList>
            <person name="Lanie J.A."/>
            <person name="Ng W.-L."/>
            <person name="Kazmierczak K.M."/>
            <person name="Andrzejewski T.M."/>
            <person name="Davidsen T.M."/>
            <person name="Wayne K.J."/>
            <person name="Tettelin H."/>
            <person name="Glass J.I."/>
            <person name="Rusch D."/>
            <person name="Podicherti R."/>
            <person name="Tsui H.-C.T."/>
            <person name="Winkler M.E."/>
        </authorList>
    </citation>
    <scope>NUCLEOTIDE SEQUENCE</scope>
</reference>